<name>A0ABU4JL87_9FLAO</name>
<dbReference type="Proteomes" id="UP001204439">
    <property type="component" value="Unassembled WGS sequence"/>
</dbReference>
<keyword evidence="3" id="KW-1185">Reference proteome</keyword>
<feature type="domain" description="DUF5689" evidence="1">
    <location>
        <begin position="65"/>
        <end position="279"/>
    </location>
</feature>
<accession>A0ABU4JL87</accession>
<dbReference type="RefSeq" id="WP_086048274.1">
    <property type="nucleotide sequence ID" value="NZ_JAMXLT020000029.1"/>
</dbReference>
<gene>
    <name evidence="2" type="ORF">NG800_015300</name>
</gene>
<dbReference type="InterPro" id="IPR043744">
    <property type="entry name" value="DUF5689"/>
</dbReference>
<dbReference type="Pfam" id="PF18942">
    <property type="entry name" value="DUF5689"/>
    <property type="match status" value="1"/>
</dbReference>
<protein>
    <submittedName>
        <fullName evidence="2">DUF5689 domain-containing protein</fullName>
    </submittedName>
</protein>
<evidence type="ECO:0000313" key="2">
    <source>
        <dbReference type="EMBL" id="MDW8550293.1"/>
    </source>
</evidence>
<evidence type="ECO:0000259" key="1">
    <source>
        <dbReference type="Pfam" id="PF18942"/>
    </source>
</evidence>
<sequence length="471" mass="50606">MKTYTTIKTLVFSAIVATTFTSCVKDDDWNAPEILCNNRFDAPTTEMAAFAALAPTTGTYKVPADGAPVIFDAYVVSSDESGNFYKTISFQDKPENPTVGLQMEVDKASNYADFPVGAHIRIKANGLVLGLDRGTVKIGSIDPTYPIGRIPSILLTRYLAGVCNGENRMDIATLVPTKIATLNLAKQSKYINTLVQVSDVQFKLDDPTKPYTYISYTAGVGQNTDRDIEGKNGNTTVIRNSGFSTFGSTLVPTKSGDLTFVVSRYDSNWQMLIRGTSDVNFNNDRFPSGDPNTPDDPSSTAVNLFAGSDFENWATFIGSVNSFGIKQPLAQGVGLGLNGSNSAQIKGTAAGNDYLFTAIAPAGLPASPKRITFYIKGTSTGKSLSLNVYRTSGSPAYYTYNLLNFTKSSIIDVSDANDYRGAIDTKGEWMLVEINLAGAPLINLTAGKDIFAIKTGSAGVYDINIDNIKIE</sequence>
<evidence type="ECO:0000313" key="3">
    <source>
        <dbReference type="Proteomes" id="UP001204439"/>
    </source>
</evidence>
<reference evidence="2 3" key="1">
    <citation type="submission" date="2023-11" db="EMBL/GenBank/DDBJ databases">
        <title>First isolation, identification, and characterization of non-pathogenic Epilithonimonas ginsengisoli isolated from diseased farmed rainbow trout (Oncorhynchus mykiss) in Chile.</title>
        <authorList>
            <person name="Miranda C.D."/>
            <person name="Irgang R."/>
            <person name="Concha C."/>
            <person name="Rojas R."/>
            <person name="Avendano R."/>
        </authorList>
    </citation>
    <scope>NUCLEOTIDE SEQUENCE [LARGE SCALE GENOMIC DNA]</scope>
    <source>
        <strain evidence="2 3">FP99</strain>
    </source>
</reference>
<dbReference type="PROSITE" id="PS51257">
    <property type="entry name" value="PROKAR_LIPOPROTEIN"/>
    <property type="match status" value="1"/>
</dbReference>
<proteinExistence type="predicted"/>
<organism evidence="2 3">
    <name type="scientific">Epilithonimonas ginsengisoli</name>
    <dbReference type="NCBI Taxonomy" id="1245592"/>
    <lineage>
        <taxon>Bacteria</taxon>
        <taxon>Pseudomonadati</taxon>
        <taxon>Bacteroidota</taxon>
        <taxon>Flavobacteriia</taxon>
        <taxon>Flavobacteriales</taxon>
        <taxon>Weeksellaceae</taxon>
        <taxon>Chryseobacterium group</taxon>
        <taxon>Epilithonimonas</taxon>
    </lineage>
</organism>
<dbReference type="EMBL" id="JAMXLT020000029">
    <property type="protein sequence ID" value="MDW8550293.1"/>
    <property type="molecule type" value="Genomic_DNA"/>
</dbReference>
<comment type="caution">
    <text evidence="2">The sequence shown here is derived from an EMBL/GenBank/DDBJ whole genome shotgun (WGS) entry which is preliminary data.</text>
</comment>